<feature type="compositionally biased region" description="Polar residues" evidence="5">
    <location>
        <begin position="180"/>
        <end position="193"/>
    </location>
</feature>
<dbReference type="InterPro" id="IPR040254">
    <property type="entry name" value="Ecm3-like"/>
</dbReference>
<evidence type="ECO:0000313" key="8">
    <source>
        <dbReference type="Proteomes" id="UP000271241"/>
    </source>
</evidence>
<evidence type="ECO:0000256" key="5">
    <source>
        <dbReference type="SAM" id="MobiDB-lite"/>
    </source>
</evidence>
<keyword evidence="8" id="KW-1185">Reference proteome</keyword>
<feature type="transmembrane region" description="Helical" evidence="6">
    <location>
        <begin position="341"/>
        <end position="360"/>
    </location>
</feature>
<evidence type="ECO:0000256" key="2">
    <source>
        <dbReference type="ARBA" id="ARBA00022692"/>
    </source>
</evidence>
<dbReference type="Proteomes" id="UP000271241">
    <property type="component" value="Unassembled WGS sequence"/>
</dbReference>
<dbReference type="PANTHER" id="PTHR31274:SF1">
    <property type="entry name" value="AGL149CP"/>
    <property type="match status" value="1"/>
</dbReference>
<evidence type="ECO:0000256" key="4">
    <source>
        <dbReference type="ARBA" id="ARBA00023136"/>
    </source>
</evidence>
<dbReference type="AlphaFoldDB" id="A0A4P9XFU5"/>
<feature type="region of interest" description="Disordered" evidence="5">
    <location>
        <begin position="219"/>
        <end position="244"/>
    </location>
</feature>
<evidence type="ECO:0000256" key="3">
    <source>
        <dbReference type="ARBA" id="ARBA00022989"/>
    </source>
</evidence>
<keyword evidence="4 6" id="KW-0472">Membrane</keyword>
<organism evidence="7 8">
    <name type="scientific">Thamnocephalis sphaerospora</name>
    <dbReference type="NCBI Taxonomy" id="78915"/>
    <lineage>
        <taxon>Eukaryota</taxon>
        <taxon>Fungi</taxon>
        <taxon>Fungi incertae sedis</taxon>
        <taxon>Zoopagomycota</taxon>
        <taxon>Zoopagomycotina</taxon>
        <taxon>Zoopagomycetes</taxon>
        <taxon>Zoopagales</taxon>
        <taxon>Sigmoideomycetaceae</taxon>
        <taxon>Thamnocephalis</taxon>
    </lineage>
</organism>
<feature type="transmembrane region" description="Helical" evidence="6">
    <location>
        <begin position="260"/>
        <end position="283"/>
    </location>
</feature>
<dbReference type="OrthoDB" id="435607at2759"/>
<name>A0A4P9XFU5_9FUNG</name>
<feature type="transmembrane region" description="Helical" evidence="6">
    <location>
        <begin position="42"/>
        <end position="60"/>
    </location>
</feature>
<dbReference type="GO" id="GO:0055085">
    <property type="term" value="P:transmembrane transport"/>
    <property type="evidence" value="ECO:0007669"/>
    <property type="project" value="InterPro"/>
</dbReference>
<dbReference type="GO" id="GO:0016020">
    <property type="term" value="C:membrane"/>
    <property type="evidence" value="ECO:0007669"/>
    <property type="project" value="UniProtKB-SubCell"/>
</dbReference>
<reference evidence="8" key="1">
    <citation type="journal article" date="2018" name="Nat. Microbiol.">
        <title>Leveraging single-cell genomics to expand the fungal tree of life.</title>
        <authorList>
            <person name="Ahrendt S.R."/>
            <person name="Quandt C.A."/>
            <person name="Ciobanu D."/>
            <person name="Clum A."/>
            <person name="Salamov A."/>
            <person name="Andreopoulos B."/>
            <person name="Cheng J.F."/>
            <person name="Woyke T."/>
            <person name="Pelin A."/>
            <person name="Henrissat B."/>
            <person name="Reynolds N.K."/>
            <person name="Benny G.L."/>
            <person name="Smith M.E."/>
            <person name="James T.Y."/>
            <person name="Grigoriev I.V."/>
        </authorList>
    </citation>
    <scope>NUCLEOTIDE SEQUENCE [LARGE SCALE GENOMIC DNA]</scope>
    <source>
        <strain evidence="8">RSA 1356</strain>
    </source>
</reference>
<accession>A0A4P9XFU5</accession>
<dbReference type="PANTHER" id="PTHR31274">
    <property type="entry name" value="PROTEIN ECM3"/>
    <property type="match status" value="1"/>
</dbReference>
<dbReference type="InterPro" id="IPR004776">
    <property type="entry name" value="Mem_transp_PIN-like"/>
</dbReference>
<dbReference type="Pfam" id="PF03547">
    <property type="entry name" value="Mem_trans"/>
    <property type="match status" value="2"/>
</dbReference>
<proteinExistence type="predicted"/>
<keyword evidence="3 6" id="KW-1133">Transmembrane helix</keyword>
<feature type="non-terminal residue" evidence="7">
    <location>
        <position position="370"/>
    </location>
</feature>
<feature type="transmembrane region" description="Helical" evidence="6">
    <location>
        <begin position="303"/>
        <end position="329"/>
    </location>
</feature>
<evidence type="ECO:0008006" key="9">
    <source>
        <dbReference type="Google" id="ProtNLM"/>
    </source>
</evidence>
<dbReference type="STRING" id="78915.A0A4P9XFU5"/>
<evidence type="ECO:0000256" key="6">
    <source>
        <dbReference type="SAM" id="Phobius"/>
    </source>
</evidence>
<comment type="subcellular location">
    <subcellularLocation>
        <location evidence="1">Membrane</location>
        <topology evidence="1">Multi-pass membrane protein</topology>
    </subcellularLocation>
</comment>
<protein>
    <recommendedName>
        <fullName evidence="9">Auxin efflux carrier</fullName>
    </recommendedName>
</protein>
<dbReference type="EMBL" id="KZ993708">
    <property type="protein sequence ID" value="RKP04466.1"/>
    <property type="molecule type" value="Genomic_DNA"/>
</dbReference>
<sequence length="370" mass="39136">MDLSVGKLIWTAVRPILKLALVAAGGLALSRAGILTASASKNLSKIIVCLLVPCLIFANMSSSLSLDNLRQLGLARITTYMSCHLFMRVIADSGGRLGQLVFNATLFPLGGYRFIQKDFQKLYDEEVVEAGVSMRLSQSNESVKDLADAVDKIITPVGSETLAVDQISLATATLEHEYQPASQNASTTPNNDHSAGLPVYSDESSLASYVAPAVVNSRDSSVGLSAPPSVSTKGKPSSAASRTGGATYSRLGLWLAKARYFLMVFVSPVNLSVLLGLIIAFIPTLKRLFIYSARADGSEPPLAFVYEVASFIGAGSVPLSVANLGAALAKLQMRSAHPPSAIALTVFKLIITPLIAVFAFDPLLTSVLGW</sequence>
<evidence type="ECO:0000313" key="7">
    <source>
        <dbReference type="EMBL" id="RKP04466.1"/>
    </source>
</evidence>
<feature type="region of interest" description="Disordered" evidence="5">
    <location>
        <begin position="178"/>
        <end position="197"/>
    </location>
</feature>
<keyword evidence="2 6" id="KW-0812">Transmembrane</keyword>
<evidence type="ECO:0000256" key="1">
    <source>
        <dbReference type="ARBA" id="ARBA00004141"/>
    </source>
</evidence>
<gene>
    <name evidence="7" type="ORF">THASP1DRAFT_26921</name>
</gene>